<organism evidence="2 3">
    <name type="scientific">Setomelanomma holmii</name>
    <dbReference type="NCBI Taxonomy" id="210430"/>
    <lineage>
        <taxon>Eukaryota</taxon>
        <taxon>Fungi</taxon>
        <taxon>Dikarya</taxon>
        <taxon>Ascomycota</taxon>
        <taxon>Pezizomycotina</taxon>
        <taxon>Dothideomycetes</taxon>
        <taxon>Pleosporomycetidae</taxon>
        <taxon>Pleosporales</taxon>
        <taxon>Pleosporineae</taxon>
        <taxon>Phaeosphaeriaceae</taxon>
        <taxon>Setomelanomma</taxon>
    </lineage>
</organism>
<reference evidence="2" key="1">
    <citation type="journal article" date="2020" name="Stud. Mycol.">
        <title>101 Dothideomycetes genomes: a test case for predicting lifestyles and emergence of pathogens.</title>
        <authorList>
            <person name="Haridas S."/>
            <person name="Albert R."/>
            <person name="Binder M."/>
            <person name="Bloem J."/>
            <person name="Labutti K."/>
            <person name="Salamov A."/>
            <person name="Andreopoulos B."/>
            <person name="Baker S."/>
            <person name="Barry K."/>
            <person name="Bills G."/>
            <person name="Bluhm B."/>
            <person name="Cannon C."/>
            <person name="Castanera R."/>
            <person name="Culley D."/>
            <person name="Daum C."/>
            <person name="Ezra D."/>
            <person name="Gonzalez J."/>
            <person name="Henrissat B."/>
            <person name="Kuo A."/>
            <person name="Liang C."/>
            <person name="Lipzen A."/>
            <person name="Lutzoni F."/>
            <person name="Magnuson J."/>
            <person name="Mondo S."/>
            <person name="Nolan M."/>
            <person name="Ohm R."/>
            <person name="Pangilinan J."/>
            <person name="Park H.-J."/>
            <person name="Ramirez L."/>
            <person name="Alfaro M."/>
            <person name="Sun H."/>
            <person name="Tritt A."/>
            <person name="Yoshinaga Y."/>
            <person name="Zwiers L.-H."/>
            <person name="Turgeon B."/>
            <person name="Goodwin S."/>
            <person name="Spatafora J."/>
            <person name="Crous P."/>
            <person name="Grigoriev I."/>
        </authorList>
    </citation>
    <scope>NUCLEOTIDE SEQUENCE</scope>
    <source>
        <strain evidence="2">CBS 110217</strain>
    </source>
</reference>
<dbReference type="OrthoDB" id="5383526at2759"/>
<evidence type="ECO:0000256" key="1">
    <source>
        <dbReference type="SAM" id="SignalP"/>
    </source>
</evidence>
<feature type="signal peptide" evidence="1">
    <location>
        <begin position="1"/>
        <end position="22"/>
    </location>
</feature>
<evidence type="ECO:0000313" key="3">
    <source>
        <dbReference type="Proteomes" id="UP000799777"/>
    </source>
</evidence>
<proteinExistence type="predicted"/>
<dbReference type="AlphaFoldDB" id="A0A9P4HIY8"/>
<keyword evidence="3" id="KW-1185">Reference proteome</keyword>
<comment type="caution">
    <text evidence="2">The sequence shown here is derived from an EMBL/GenBank/DDBJ whole genome shotgun (WGS) entry which is preliminary data.</text>
</comment>
<sequence>MHTMTKLISLLALAFTVPNILAIDIRMHTSSACGGNALLCSAINPGVCCSTDQGSWSIGFYGIPTNWNIHGSVYIDSSCAESPFSDGNNNGNSFMCFDAPAAVYHSAKYVFNGRRRGVVEEGCKKPDMFVLESGVRYVITGLTDGELGELIRGAENGVGLERFGEYVKVEQTKSLSLHVYNTSPPSSKQHCSLQRPFLSSLQHFHSQPNTIIRITFSSLYINLTTIKQPMMLTTISTQILFPLFTILTLTTAIDVRLFNGNNCLGPYFICGNLNPNVSCSVPPLYDQSSVGYYGIVEGWNIEVLLYRGETLRRQPHFVDGEEWRQELLVH</sequence>
<dbReference type="Proteomes" id="UP000799777">
    <property type="component" value="Unassembled WGS sequence"/>
</dbReference>
<keyword evidence="1" id="KW-0732">Signal</keyword>
<name>A0A9P4HIY8_9PLEO</name>
<gene>
    <name evidence="2" type="ORF">EK21DRAFT_84492</name>
</gene>
<feature type="chain" id="PRO_5040492347" evidence="1">
    <location>
        <begin position="23"/>
        <end position="330"/>
    </location>
</feature>
<evidence type="ECO:0000313" key="2">
    <source>
        <dbReference type="EMBL" id="KAF2035423.1"/>
    </source>
</evidence>
<accession>A0A9P4HIY8</accession>
<protein>
    <submittedName>
        <fullName evidence="2">Uncharacterized protein</fullName>
    </submittedName>
</protein>
<dbReference type="EMBL" id="ML978157">
    <property type="protein sequence ID" value="KAF2035423.1"/>
    <property type="molecule type" value="Genomic_DNA"/>
</dbReference>